<comment type="subcellular location">
    <subcellularLocation>
        <location evidence="7">Cytoplasm</location>
    </subcellularLocation>
</comment>
<evidence type="ECO:0000313" key="9">
    <source>
        <dbReference type="Proteomes" id="UP000001844"/>
    </source>
</evidence>
<comment type="similarity">
    <text evidence="5 7">Belongs to the PTH family.</text>
</comment>
<feature type="binding site" evidence="7">
    <location>
        <position position="21"/>
    </location>
    <ligand>
        <name>tRNA</name>
        <dbReference type="ChEBI" id="CHEBI:17843"/>
    </ligand>
</feature>
<reference evidence="9" key="1">
    <citation type="submission" date="2010-04" db="EMBL/GenBank/DDBJ databases">
        <title>Complete genome sequence of Nitrosococcus halophilus Nc4, a salt-adapted, aerobic obligate ammonia-oxidizing sulfur purple bacterium.</title>
        <authorList>
            <consortium name="US DOE Joint Genome Institute"/>
            <person name="Campbell M.A."/>
            <person name="Malfatti S.A."/>
            <person name="Chain P.S.G."/>
            <person name="Heidelberg J.F."/>
            <person name="Ward B.B."/>
            <person name="Klotz M.G."/>
        </authorList>
    </citation>
    <scope>NUCLEOTIDE SEQUENCE [LARGE SCALE GENOMIC DNA]</scope>
    <source>
        <strain evidence="9">Nc4</strain>
    </source>
</reference>
<dbReference type="EC" id="3.1.1.29" evidence="1 7"/>
<feature type="active site" description="Proton acceptor" evidence="7">
    <location>
        <position position="26"/>
    </location>
</feature>
<dbReference type="InterPro" id="IPR018171">
    <property type="entry name" value="Pept_tRNA_hydro_CS"/>
</dbReference>
<evidence type="ECO:0000256" key="7">
    <source>
        <dbReference type="HAMAP-Rule" id="MF_00083"/>
    </source>
</evidence>
<dbReference type="NCBIfam" id="TIGR00447">
    <property type="entry name" value="pth"/>
    <property type="match status" value="1"/>
</dbReference>
<comment type="function">
    <text evidence="7">Catalyzes the release of premature peptidyl moieties from peptidyl-tRNA molecules trapped in stalled 50S ribosomal subunits, and thus maintains levels of free tRNAs and 50S ribosomes.</text>
</comment>
<evidence type="ECO:0000256" key="6">
    <source>
        <dbReference type="ARBA" id="ARBA00050038"/>
    </source>
</evidence>
<dbReference type="GO" id="GO:0072344">
    <property type="term" value="P:rescue of stalled ribosome"/>
    <property type="evidence" value="ECO:0007669"/>
    <property type="project" value="UniProtKB-UniRule"/>
</dbReference>
<dbReference type="InterPro" id="IPR036416">
    <property type="entry name" value="Pept_tRNA_hydro_sf"/>
</dbReference>
<dbReference type="InterPro" id="IPR001328">
    <property type="entry name" value="Pept_tRNA_hydro"/>
</dbReference>
<evidence type="ECO:0000313" key="8">
    <source>
        <dbReference type="EMBL" id="ADE16931.1"/>
    </source>
</evidence>
<dbReference type="KEGG" id="nhl:Nhal_3921"/>
<feature type="site" description="Discriminates between blocked and unblocked aminoacyl-tRNA" evidence="7">
    <location>
        <position position="16"/>
    </location>
</feature>
<dbReference type="AlphaFoldDB" id="D5C3Z4"/>
<evidence type="ECO:0000256" key="1">
    <source>
        <dbReference type="ARBA" id="ARBA00013260"/>
    </source>
</evidence>
<dbReference type="Gene3D" id="3.40.50.1470">
    <property type="entry name" value="Peptidyl-tRNA hydrolase"/>
    <property type="match status" value="1"/>
</dbReference>
<dbReference type="PANTHER" id="PTHR17224">
    <property type="entry name" value="PEPTIDYL-TRNA HYDROLASE"/>
    <property type="match status" value="1"/>
</dbReference>
<evidence type="ECO:0000256" key="4">
    <source>
        <dbReference type="ARBA" id="ARBA00022884"/>
    </source>
</evidence>
<dbReference type="CDD" id="cd00462">
    <property type="entry name" value="PTH"/>
    <property type="match status" value="1"/>
</dbReference>
<name>D5C3Z4_NITHN</name>
<comment type="function">
    <text evidence="7">Hydrolyzes ribosome-free peptidyl-tRNAs (with 1 or more amino acids incorporated), which drop off the ribosome during protein synthesis, or as a result of ribosome stalling.</text>
</comment>
<feature type="binding site" evidence="7">
    <location>
        <position position="120"/>
    </location>
    <ligand>
        <name>tRNA</name>
        <dbReference type="ChEBI" id="CHEBI:17843"/>
    </ligand>
</feature>
<keyword evidence="3 7" id="KW-0378">Hydrolase</keyword>
<dbReference type="STRING" id="472759.Nhal_3921"/>
<dbReference type="EMBL" id="CP001798">
    <property type="protein sequence ID" value="ADE16931.1"/>
    <property type="molecule type" value="Genomic_DNA"/>
</dbReference>
<dbReference type="HAMAP" id="MF_00083">
    <property type="entry name" value="Pept_tRNA_hydro_bact"/>
    <property type="match status" value="1"/>
</dbReference>
<accession>D5C3Z4</accession>
<protein>
    <recommendedName>
        <fullName evidence="6 7">Peptidyl-tRNA hydrolase</fullName>
        <shortName evidence="7">Pth</shortName>
        <ecNumber evidence="1 7">3.1.1.29</ecNumber>
    </recommendedName>
</protein>
<keyword evidence="7" id="KW-0963">Cytoplasm</keyword>
<dbReference type="eggNOG" id="COG0193">
    <property type="taxonomic scope" value="Bacteria"/>
</dbReference>
<dbReference type="Pfam" id="PF01195">
    <property type="entry name" value="Pept_tRNA_hydro"/>
    <property type="match status" value="1"/>
</dbReference>
<gene>
    <name evidence="7" type="primary">pth</name>
    <name evidence="8" type="ordered locus">Nhal_3921</name>
</gene>
<comment type="subunit">
    <text evidence="7">Monomer.</text>
</comment>
<dbReference type="HOGENOM" id="CLU_062456_3_1_6"/>
<dbReference type="GO" id="GO:0004045">
    <property type="term" value="F:peptidyl-tRNA hydrolase activity"/>
    <property type="evidence" value="ECO:0007669"/>
    <property type="project" value="UniProtKB-UniRule"/>
</dbReference>
<comment type="catalytic activity">
    <reaction evidence="7">
        <text>an N-acyl-L-alpha-aminoacyl-tRNA + H2O = an N-acyl-L-amino acid + a tRNA + H(+)</text>
        <dbReference type="Rhea" id="RHEA:54448"/>
        <dbReference type="Rhea" id="RHEA-COMP:10123"/>
        <dbReference type="Rhea" id="RHEA-COMP:13883"/>
        <dbReference type="ChEBI" id="CHEBI:15377"/>
        <dbReference type="ChEBI" id="CHEBI:15378"/>
        <dbReference type="ChEBI" id="CHEBI:59874"/>
        <dbReference type="ChEBI" id="CHEBI:78442"/>
        <dbReference type="ChEBI" id="CHEBI:138191"/>
        <dbReference type="EC" id="3.1.1.29"/>
    </reaction>
</comment>
<dbReference type="GO" id="GO:0000049">
    <property type="term" value="F:tRNA binding"/>
    <property type="evidence" value="ECO:0007669"/>
    <property type="project" value="UniProtKB-UniRule"/>
</dbReference>
<keyword evidence="4 7" id="KW-0694">RNA-binding</keyword>
<evidence type="ECO:0000256" key="2">
    <source>
        <dbReference type="ARBA" id="ARBA00022555"/>
    </source>
</evidence>
<dbReference type="SUPFAM" id="SSF53178">
    <property type="entry name" value="Peptidyl-tRNA hydrolase-like"/>
    <property type="match status" value="1"/>
</dbReference>
<organism evidence="8 9">
    <name type="scientific">Nitrosococcus halophilus (strain Nc4)</name>
    <dbReference type="NCBI Taxonomy" id="472759"/>
    <lineage>
        <taxon>Bacteria</taxon>
        <taxon>Pseudomonadati</taxon>
        <taxon>Pseudomonadota</taxon>
        <taxon>Gammaproteobacteria</taxon>
        <taxon>Chromatiales</taxon>
        <taxon>Chromatiaceae</taxon>
        <taxon>Nitrosococcus</taxon>
    </lineage>
</organism>
<sequence length="196" mass="21498">MSPVGTTAWLLVGLGNPGAKYAQTRHNVGFWWIDTFAKGLDTDFKPAAKFFGDFARVSWCGQNLLLLKPTTFMNRSGQAVLALLNYYQLPLEHLLIIHDDLDLPPGGAKLKRNGGHGGHNGLRDIINCLGRRDFLRLRLGIGHPGSGQDVVNYVLNRPSAADQRAIEAAITGALEVLPEVLADDIEKAMHRLHSQI</sequence>
<dbReference type="GO" id="GO:0006515">
    <property type="term" value="P:protein quality control for misfolded or incompletely synthesized proteins"/>
    <property type="evidence" value="ECO:0007669"/>
    <property type="project" value="UniProtKB-UniRule"/>
</dbReference>
<feature type="site" description="Stabilizes the basic form of H active site to accept a proton" evidence="7">
    <location>
        <position position="99"/>
    </location>
</feature>
<dbReference type="GO" id="GO:0005737">
    <property type="term" value="C:cytoplasm"/>
    <property type="evidence" value="ECO:0007669"/>
    <property type="project" value="UniProtKB-SubCell"/>
</dbReference>
<evidence type="ECO:0000256" key="5">
    <source>
        <dbReference type="ARBA" id="ARBA00038063"/>
    </source>
</evidence>
<keyword evidence="2 7" id="KW-0820">tRNA-binding</keyword>
<feature type="binding site" evidence="7">
    <location>
        <position position="74"/>
    </location>
    <ligand>
        <name>tRNA</name>
        <dbReference type="ChEBI" id="CHEBI:17843"/>
    </ligand>
</feature>
<keyword evidence="9" id="KW-1185">Reference proteome</keyword>
<dbReference type="FunFam" id="3.40.50.1470:FF:000001">
    <property type="entry name" value="Peptidyl-tRNA hydrolase"/>
    <property type="match status" value="1"/>
</dbReference>
<dbReference type="Proteomes" id="UP000001844">
    <property type="component" value="Chromosome"/>
</dbReference>
<dbReference type="PROSITE" id="PS01196">
    <property type="entry name" value="PEPT_TRNA_HYDROL_2"/>
    <property type="match status" value="1"/>
</dbReference>
<proteinExistence type="inferred from homology"/>
<evidence type="ECO:0000256" key="3">
    <source>
        <dbReference type="ARBA" id="ARBA00022801"/>
    </source>
</evidence>
<dbReference type="PANTHER" id="PTHR17224:SF1">
    <property type="entry name" value="PEPTIDYL-TRNA HYDROLASE"/>
    <property type="match status" value="1"/>
</dbReference>
<feature type="binding site" evidence="7">
    <location>
        <position position="72"/>
    </location>
    <ligand>
        <name>tRNA</name>
        <dbReference type="ChEBI" id="CHEBI:17843"/>
    </ligand>
</feature>